<keyword evidence="1" id="KW-0489">Methyltransferase</keyword>
<gene>
    <name evidence="1" type="ORF">ACFSYC_06275</name>
</gene>
<sequence length="229" mass="26595">MKAFLRKIFYNLLTLIFKRDKLMFLLADKEERTLLAFKQSGYLHDIGWVNTINTDQIIDKNNAPLPWVTYPFISFIGGRLNKQLQIFEFGSGNSTLYYSKYAGHVDSVENDSFWYETIKSTMPGNVSLFYCEQTEDGEYCRYAQQTNKAYDIIIVDGRDRVNCCLQSFNTLSAGGVLILDDAERDEYDEALRFLTNRGFKRLDFWGLAPAVNYLKCTTIFYRPNNCLNI</sequence>
<name>A0ABW5XMS5_9SPHI</name>
<protein>
    <submittedName>
        <fullName evidence="1">FkbM family methyltransferase</fullName>
    </submittedName>
</protein>
<dbReference type="GO" id="GO:0008168">
    <property type="term" value="F:methyltransferase activity"/>
    <property type="evidence" value="ECO:0007669"/>
    <property type="project" value="UniProtKB-KW"/>
</dbReference>
<evidence type="ECO:0000313" key="2">
    <source>
        <dbReference type="Proteomes" id="UP001597601"/>
    </source>
</evidence>
<accession>A0ABW5XMS5</accession>
<dbReference type="SUPFAM" id="SSF53335">
    <property type="entry name" value="S-adenosyl-L-methionine-dependent methyltransferases"/>
    <property type="match status" value="1"/>
</dbReference>
<dbReference type="Proteomes" id="UP001597601">
    <property type="component" value="Unassembled WGS sequence"/>
</dbReference>
<proteinExistence type="predicted"/>
<keyword evidence="2" id="KW-1185">Reference proteome</keyword>
<dbReference type="Gene3D" id="3.40.50.150">
    <property type="entry name" value="Vaccinia Virus protein VP39"/>
    <property type="match status" value="1"/>
</dbReference>
<dbReference type="InterPro" id="IPR029063">
    <property type="entry name" value="SAM-dependent_MTases_sf"/>
</dbReference>
<dbReference type="EMBL" id="JBHUON010000005">
    <property type="protein sequence ID" value="MFD2864291.1"/>
    <property type="molecule type" value="Genomic_DNA"/>
</dbReference>
<keyword evidence="1" id="KW-0808">Transferase</keyword>
<organism evidence="1 2">
    <name type="scientific">Mucilaginibacter antarcticus</name>
    <dbReference type="NCBI Taxonomy" id="1855725"/>
    <lineage>
        <taxon>Bacteria</taxon>
        <taxon>Pseudomonadati</taxon>
        <taxon>Bacteroidota</taxon>
        <taxon>Sphingobacteriia</taxon>
        <taxon>Sphingobacteriales</taxon>
        <taxon>Sphingobacteriaceae</taxon>
        <taxon>Mucilaginibacter</taxon>
    </lineage>
</organism>
<dbReference type="GO" id="GO:0032259">
    <property type="term" value="P:methylation"/>
    <property type="evidence" value="ECO:0007669"/>
    <property type="project" value="UniProtKB-KW"/>
</dbReference>
<dbReference type="RefSeq" id="WP_377124671.1">
    <property type="nucleotide sequence ID" value="NZ_JBHUON010000005.1"/>
</dbReference>
<comment type="caution">
    <text evidence="1">The sequence shown here is derived from an EMBL/GenBank/DDBJ whole genome shotgun (WGS) entry which is preliminary data.</text>
</comment>
<evidence type="ECO:0000313" key="1">
    <source>
        <dbReference type="EMBL" id="MFD2864291.1"/>
    </source>
</evidence>
<reference evidence="2" key="1">
    <citation type="journal article" date="2019" name="Int. J. Syst. Evol. Microbiol.">
        <title>The Global Catalogue of Microorganisms (GCM) 10K type strain sequencing project: providing services to taxonomists for standard genome sequencing and annotation.</title>
        <authorList>
            <consortium name="The Broad Institute Genomics Platform"/>
            <consortium name="The Broad Institute Genome Sequencing Center for Infectious Disease"/>
            <person name="Wu L."/>
            <person name="Ma J."/>
        </authorList>
    </citation>
    <scope>NUCLEOTIDE SEQUENCE [LARGE SCALE GENOMIC DNA]</scope>
    <source>
        <strain evidence="2">KCTC 52232</strain>
    </source>
</reference>